<evidence type="ECO:0000256" key="7">
    <source>
        <dbReference type="ARBA" id="ARBA00023136"/>
    </source>
</evidence>
<comment type="subcellular location">
    <subcellularLocation>
        <location evidence="1">Mitochondrion membrane</location>
        <topology evidence="1">Multi-pass membrane protein</topology>
    </subcellularLocation>
</comment>
<dbReference type="CDD" id="cd03253">
    <property type="entry name" value="ABCC_ATM1_transporter"/>
    <property type="match status" value="1"/>
</dbReference>
<accession>F0Z8T0</accession>
<keyword evidence="4" id="KW-0547">Nucleotide-binding</keyword>
<dbReference type="Proteomes" id="UP000001064">
    <property type="component" value="Unassembled WGS sequence"/>
</dbReference>
<dbReference type="OMA" id="VFHIIPI"/>
<dbReference type="Pfam" id="PF00664">
    <property type="entry name" value="ABC_membrane"/>
    <property type="match status" value="1"/>
</dbReference>
<dbReference type="PROSITE" id="PS50929">
    <property type="entry name" value="ABC_TM1F"/>
    <property type="match status" value="1"/>
</dbReference>
<dbReference type="GO" id="GO:0005743">
    <property type="term" value="C:mitochondrial inner membrane"/>
    <property type="evidence" value="ECO:0000318"/>
    <property type="project" value="GO_Central"/>
</dbReference>
<dbReference type="Pfam" id="PF00005">
    <property type="entry name" value="ABC_tran"/>
    <property type="match status" value="1"/>
</dbReference>
<dbReference type="STRING" id="5786.F0Z8T0"/>
<organism evidence="11 12">
    <name type="scientific">Dictyostelium purpureum</name>
    <name type="common">Slime mold</name>
    <dbReference type="NCBI Taxonomy" id="5786"/>
    <lineage>
        <taxon>Eukaryota</taxon>
        <taxon>Amoebozoa</taxon>
        <taxon>Evosea</taxon>
        <taxon>Eumycetozoa</taxon>
        <taxon>Dictyostelia</taxon>
        <taxon>Dictyosteliales</taxon>
        <taxon>Dictyosteliaceae</taxon>
        <taxon>Dictyostelium</taxon>
    </lineage>
</organism>
<feature type="transmembrane region" description="Helical" evidence="8">
    <location>
        <begin position="162"/>
        <end position="183"/>
    </location>
</feature>
<name>F0Z8T0_DICPU</name>
<dbReference type="SUPFAM" id="SSF52540">
    <property type="entry name" value="P-loop containing nucleoside triphosphate hydrolases"/>
    <property type="match status" value="1"/>
</dbReference>
<gene>
    <name evidence="11" type="primary">ABCB5</name>
    <name evidence="11" type="ORF">DICPUDRAFT_85995</name>
</gene>
<dbReference type="Gene3D" id="3.40.50.300">
    <property type="entry name" value="P-loop containing nucleotide triphosphate hydrolases"/>
    <property type="match status" value="1"/>
</dbReference>
<dbReference type="SUPFAM" id="SSF90123">
    <property type="entry name" value="ABC transporter transmembrane region"/>
    <property type="match status" value="1"/>
</dbReference>
<evidence type="ECO:0000256" key="3">
    <source>
        <dbReference type="ARBA" id="ARBA00022692"/>
    </source>
</evidence>
<feature type="transmembrane region" description="Helical" evidence="8">
    <location>
        <begin position="57"/>
        <end position="77"/>
    </location>
</feature>
<dbReference type="GO" id="GO:0006879">
    <property type="term" value="P:intracellular iron ion homeostasis"/>
    <property type="evidence" value="ECO:0000318"/>
    <property type="project" value="GO_Central"/>
</dbReference>
<dbReference type="InterPro" id="IPR017871">
    <property type="entry name" value="ABC_transporter-like_CS"/>
</dbReference>
<feature type="transmembrane region" description="Helical" evidence="8">
    <location>
        <begin position="247"/>
        <end position="269"/>
    </location>
</feature>
<feature type="transmembrane region" description="Helical" evidence="8">
    <location>
        <begin position="281"/>
        <end position="302"/>
    </location>
</feature>
<dbReference type="PROSITE" id="PS00211">
    <property type="entry name" value="ABC_TRANSPORTER_1"/>
    <property type="match status" value="1"/>
</dbReference>
<keyword evidence="2" id="KW-0813">Transport</keyword>
<evidence type="ECO:0000256" key="6">
    <source>
        <dbReference type="ARBA" id="ARBA00022989"/>
    </source>
</evidence>
<dbReference type="InterPro" id="IPR027417">
    <property type="entry name" value="P-loop_NTPase"/>
</dbReference>
<dbReference type="GO" id="GO:0140359">
    <property type="term" value="F:ABC-type transporter activity"/>
    <property type="evidence" value="ECO:0007669"/>
    <property type="project" value="InterPro"/>
</dbReference>
<dbReference type="GO" id="GO:0042626">
    <property type="term" value="F:ATPase-coupled transmembrane transporter activity"/>
    <property type="evidence" value="ECO:0000318"/>
    <property type="project" value="GO_Central"/>
</dbReference>
<evidence type="ECO:0000256" key="2">
    <source>
        <dbReference type="ARBA" id="ARBA00022448"/>
    </source>
</evidence>
<dbReference type="FunFam" id="3.40.50.300:FF:000186">
    <property type="entry name" value="ATP-binding cassette sub-family B member 7, mitochondrial"/>
    <property type="match status" value="1"/>
</dbReference>
<feature type="transmembrane region" description="Helical" evidence="8">
    <location>
        <begin position="21"/>
        <end position="42"/>
    </location>
</feature>
<keyword evidence="7 8" id="KW-0472">Membrane</keyword>
<evidence type="ECO:0000256" key="5">
    <source>
        <dbReference type="ARBA" id="ARBA00022840"/>
    </source>
</evidence>
<feature type="transmembrane region" description="Helical" evidence="8">
    <location>
        <begin position="133"/>
        <end position="156"/>
    </location>
</feature>
<dbReference type="SMART" id="SM00382">
    <property type="entry name" value="AAA"/>
    <property type="match status" value="1"/>
</dbReference>
<evidence type="ECO:0000259" key="10">
    <source>
        <dbReference type="PROSITE" id="PS50929"/>
    </source>
</evidence>
<evidence type="ECO:0000256" key="8">
    <source>
        <dbReference type="SAM" id="Phobius"/>
    </source>
</evidence>
<dbReference type="InterPro" id="IPR036640">
    <property type="entry name" value="ABC1_TM_sf"/>
</dbReference>
<dbReference type="GO" id="GO:0055085">
    <property type="term" value="P:transmembrane transport"/>
    <property type="evidence" value="ECO:0000318"/>
    <property type="project" value="GO_Central"/>
</dbReference>
<keyword evidence="3 8" id="KW-0812">Transmembrane</keyword>
<dbReference type="InterPro" id="IPR039421">
    <property type="entry name" value="Type_1_exporter"/>
</dbReference>
<evidence type="ECO:0000313" key="11">
    <source>
        <dbReference type="EMBL" id="EGC39601.1"/>
    </source>
</evidence>
<evidence type="ECO:0000259" key="9">
    <source>
        <dbReference type="PROSITE" id="PS50893"/>
    </source>
</evidence>
<dbReference type="GeneID" id="10509752"/>
<keyword evidence="12" id="KW-1185">Reference proteome</keyword>
<dbReference type="EMBL" id="GL870954">
    <property type="protein sequence ID" value="EGC39601.1"/>
    <property type="molecule type" value="Genomic_DNA"/>
</dbReference>
<dbReference type="GO" id="GO:0031154">
    <property type="term" value="P:culmination involved in sorocarp development"/>
    <property type="evidence" value="ECO:0007669"/>
    <property type="project" value="EnsemblProtists"/>
</dbReference>
<dbReference type="VEuPathDB" id="AmoebaDB:DICPUDRAFT_85995"/>
<dbReference type="Gene3D" id="1.20.1560.10">
    <property type="entry name" value="ABC transporter type 1, transmembrane domain"/>
    <property type="match status" value="1"/>
</dbReference>
<sequence>MLTTVFKYLWPKDNKDSKIRIITSVVLLFGAKILSVQVPFLFKDIVDKLTLTQPEIITLPLGLLMVYGAVRIVSAGFQELRQTVFAKVAHDAIRDVSTTTFKRLHDLDLTFHLSNQTGSLSRIIDRGSRGINFLLNSLLFHVVPTAFEIGLVSYVMYHSLGWEFSALSIATIIAYTIFTVRVTQWRTKFRVKMNSMDNEANNKMMDSLVNFETVKYFNNEALEVERYHKYLKEYDKASLQTTSSLSFLNFGQSFIFSLSMAAIMIMASQGVVDGKLTVGDLVLVNGLLFQISLPLNFLGTVYREIKQSLIDMDHLFSLLNLKPTIKDKEDAKPLQFNNGTIVFKNISFQYGEGQNMVLNNVSFEVEGGKRVALVGSSGSGKSTILKLLYRFYDVSTGSIEIDGQDVRNVQLESLRKNISVVPQESVLFNEDIYYNIAYGRPEATREEVIEAAKAAHIHEVIMKMEKGYDTITGARGLKLSGGERQRVSIARAILKNSPIVFYDEATSALDTEKEKLIMESLKELFKNRTTLMIAHRLSTIVDADEIIVLGPGGKILERGNHQQLLELDGRYRSMWLAQQHGQSD</sequence>
<dbReference type="InterPro" id="IPR003439">
    <property type="entry name" value="ABC_transporter-like_ATP-bd"/>
</dbReference>
<evidence type="ECO:0000256" key="1">
    <source>
        <dbReference type="ARBA" id="ARBA00004225"/>
    </source>
</evidence>
<dbReference type="CDD" id="cd18582">
    <property type="entry name" value="ABC_6TM_ATM1_ABCB7"/>
    <property type="match status" value="1"/>
</dbReference>
<feature type="domain" description="ABC transporter" evidence="9">
    <location>
        <begin position="341"/>
        <end position="577"/>
    </location>
</feature>
<dbReference type="InterPro" id="IPR003593">
    <property type="entry name" value="AAA+_ATPase"/>
</dbReference>
<dbReference type="InterPro" id="IPR011527">
    <property type="entry name" value="ABC1_TM_dom"/>
</dbReference>
<dbReference type="GO" id="GO:0016887">
    <property type="term" value="F:ATP hydrolysis activity"/>
    <property type="evidence" value="ECO:0007669"/>
    <property type="project" value="InterPro"/>
</dbReference>
<evidence type="ECO:0000313" key="12">
    <source>
        <dbReference type="Proteomes" id="UP000001064"/>
    </source>
</evidence>
<evidence type="ECO:0000256" key="4">
    <source>
        <dbReference type="ARBA" id="ARBA00022741"/>
    </source>
</evidence>
<dbReference type="eggNOG" id="KOG0057">
    <property type="taxonomic scope" value="Eukaryota"/>
</dbReference>
<proteinExistence type="predicted"/>
<dbReference type="OrthoDB" id="6500128at2759"/>
<feature type="domain" description="ABC transmembrane type-1" evidence="10">
    <location>
        <begin position="22"/>
        <end position="307"/>
    </location>
</feature>
<dbReference type="KEGG" id="dpp:DICPUDRAFT_85995"/>
<keyword evidence="5" id="KW-0067">ATP-binding</keyword>
<dbReference type="InParanoid" id="F0Z8T0"/>
<dbReference type="PANTHER" id="PTHR24221">
    <property type="entry name" value="ATP-BINDING CASSETTE SUB-FAMILY B"/>
    <property type="match status" value="1"/>
</dbReference>
<protein>
    <submittedName>
        <fullName evidence="11">ABC transporter B family protein</fullName>
    </submittedName>
</protein>
<dbReference type="PROSITE" id="PS50893">
    <property type="entry name" value="ABC_TRANSPORTER_2"/>
    <property type="match status" value="1"/>
</dbReference>
<dbReference type="GO" id="GO:0005524">
    <property type="term" value="F:ATP binding"/>
    <property type="evidence" value="ECO:0007669"/>
    <property type="project" value="UniProtKB-KW"/>
</dbReference>
<keyword evidence="6 8" id="KW-1133">Transmembrane helix</keyword>
<dbReference type="PANTHER" id="PTHR24221:SF402">
    <property type="entry name" value="IRON-SULFUR CLUSTERS TRANSPORTER ABCB7, MITOCHONDRIAL"/>
    <property type="match status" value="1"/>
</dbReference>
<dbReference type="FunCoup" id="F0Z8T0">
    <property type="interactions" value="700"/>
</dbReference>
<reference evidence="12" key="1">
    <citation type="journal article" date="2011" name="Genome Biol.">
        <title>Comparative genomics of the social amoebae Dictyostelium discoideum and Dictyostelium purpureum.</title>
        <authorList>
            <consortium name="US DOE Joint Genome Institute (JGI-PGF)"/>
            <person name="Sucgang R."/>
            <person name="Kuo A."/>
            <person name="Tian X."/>
            <person name="Salerno W."/>
            <person name="Parikh A."/>
            <person name="Feasley C.L."/>
            <person name="Dalin E."/>
            <person name="Tu H."/>
            <person name="Huang E."/>
            <person name="Barry K."/>
            <person name="Lindquist E."/>
            <person name="Shapiro H."/>
            <person name="Bruce D."/>
            <person name="Schmutz J."/>
            <person name="Salamov A."/>
            <person name="Fey P."/>
            <person name="Gaudet P."/>
            <person name="Anjard C."/>
            <person name="Babu M.M."/>
            <person name="Basu S."/>
            <person name="Bushmanova Y."/>
            <person name="van der Wel H."/>
            <person name="Katoh-Kurasawa M."/>
            <person name="Dinh C."/>
            <person name="Coutinho P.M."/>
            <person name="Saito T."/>
            <person name="Elias M."/>
            <person name="Schaap P."/>
            <person name="Kay R.R."/>
            <person name="Henrissat B."/>
            <person name="Eichinger L."/>
            <person name="Rivero F."/>
            <person name="Putnam N.H."/>
            <person name="West C.M."/>
            <person name="Loomis W.F."/>
            <person name="Chisholm R.L."/>
            <person name="Shaulsky G."/>
            <person name="Strassmann J.E."/>
            <person name="Queller D.C."/>
            <person name="Kuspa A."/>
            <person name="Grigoriev I.V."/>
        </authorList>
    </citation>
    <scope>NUCLEOTIDE SEQUENCE [LARGE SCALE GENOMIC DNA]</scope>
    <source>
        <strain evidence="12">QSDP1</strain>
    </source>
</reference>
<dbReference type="AlphaFoldDB" id="F0Z8T0"/>
<dbReference type="RefSeq" id="XP_003283822.1">
    <property type="nucleotide sequence ID" value="XM_003283774.1"/>
</dbReference>